<feature type="region of interest" description="Disordered" evidence="1">
    <location>
        <begin position="1"/>
        <end position="52"/>
    </location>
</feature>
<evidence type="ECO:0000313" key="2">
    <source>
        <dbReference type="EMBL" id="RPA71249.1"/>
    </source>
</evidence>
<sequence length="239" mass="26959">MKRHEHAQKTPPKFSKRTPRIQLPKTKVRRQTCPNTELNEEARKPLARSLTSSVPTDLAPSCLLNDIATTPFLRTTKSRSPLHEEIHHLASASAEAVTFPMEGPNGRFEWKHGQSLTSPLSSNSELEIRLGAYHFQSHTSPVSYEIKLCAYPILTNMMIVTAPTPLQETTIPRKPYYVGVKCKSHDFDKYAKTKWGRMVAEECTSTSTNIQANDSDETTRACICNLKFYKTLSRTSSPH</sequence>
<dbReference type="Proteomes" id="UP000275078">
    <property type="component" value="Unassembled WGS sequence"/>
</dbReference>
<organism evidence="2 3">
    <name type="scientific">Ascobolus immersus RN42</name>
    <dbReference type="NCBI Taxonomy" id="1160509"/>
    <lineage>
        <taxon>Eukaryota</taxon>
        <taxon>Fungi</taxon>
        <taxon>Dikarya</taxon>
        <taxon>Ascomycota</taxon>
        <taxon>Pezizomycotina</taxon>
        <taxon>Pezizomycetes</taxon>
        <taxon>Pezizales</taxon>
        <taxon>Ascobolaceae</taxon>
        <taxon>Ascobolus</taxon>
    </lineage>
</organism>
<name>A0A3N4H987_ASCIM</name>
<dbReference type="AlphaFoldDB" id="A0A3N4H987"/>
<evidence type="ECO:0000313" key="3">
    <source>
        <dbReference type="Proteomes" id="UP000275078"/>
    </source>
</evidence>
<gene>
    <name evidence="2" type="ORF">BJ508DRAFT_315794</name>
</gene>
<dbReference type="EMBL" id="ML119954">
    <property type="protein sequence ID" value="RPA71249.1"/>
    <property type="molecule type" value="Genomic_DNA"/>
</dbReference>
<evidence type="ECO:0000256" key="1">
    <source>
        <dbReference type="SAM" id="MobiDB-lite"/>
    </source>
</evidence>
<protein>
    <submittedName>
        <fullName evidence="2">Uncharacterized protein</fullName>
    </submittedName>
</protein>
<reference evidence="2 3" key="1">
    <citation type="journal article" date="2018" name="Nat. Ecol. Evol.">
        <title>Pezizomycetes genomes reveal the molecular basis of ectomycorrhizal truffle lifestyle.</title>
        <authorList>
            <person name="Murat C."/>
            <person name="Payen T."/>
            <person name="Noel B."/>
            <person name="Kuo A."/>
            <person name="Morin E."/>
            <person name="Chen J."/>
            <person name="Kohler A."/>
            <person name="Krizsan K."/>
            <person name="Balestrini R."/>
            <person name="Da Silva C."/>
            <person name="Montanini B."/>
            <person name="Hainaut M."/>
            <person name="Levati E."/>
            <person name="Barry K.W."/>
            <person name="Belfiori B."/>
            <person name="Cichocki N."/>
            <person name="Clum A."/>
            <person name="Dockter R.B."/>
            <person name="Fauchery L."/>
            <person name="Guy J."/>
            <person name="Iotti M."/>
            <person name="Le Tacon F."/>
            <person name="Lindquist E.A."/>
            <person name="Lipzen A."/>
            <person name="Malagnac F."/>
            <person name="Mello A."/>
            <person name="Molinier V."/>
            <person name="Miyauchi S."/>
            <person name="Poulain J."/>
            <person name="Riccioni C."/>
            <person name="Rubini A."/>
            <person name="Sitrit Y."/>
            <person name="Splivallo R."/>
            <person name="Traeger S."/>
            <person name="Wang M."/>
            <person name="Zifcakova L."/>
            <person name="Wipf D."/>
            <person name="Zambonelli A."/>
            <person name="Paolocci F."/>
            <person name="Nowrousian M."/>
            <person name="Ottonello S."/>
            <person name="Baldrian P."/>
            <person name="Spatafora J.W."/>
            <person name="Henrissat B."/>
            <person name="Nagy L.G."/>
            <person name="Aury J.M."/>
            <person name="Wincker P."/>
            <person name="Grigoriev I.V."/>
            <person name="Bonfante P."/>
            <person name="Martin F.M."/>
        </authorList>
    </citation>
    <scope>NUCLEOTIDE SEQUENCE [LARGE SCALE GENOMIC DNA]</scope>
    <source>
        <strain evidence="2 3">RN42</strain>
    </source>
</reference>
<keyword evidence="3" id="KW-1185">Reference proteome</keyword>
<proteinExistence type="predicted"/>
<accession>A0A3N4H987</accession>